<feature type="region of interest" description="Disordered" evidence="6">
    <location>
        <begin position="330"/>
        <end position="435"/>
    </location>
</feature>
<evidence type="ECO:0000313" key="8">
    <source>
        <dbReference type="EMBL" id="GAA5804044.1"/>
    </source>
</evidence>
<comment type="subcellular location">
    <subcellularLocation>
        <location evidence="1">Nucleus</location>
    </subcellularLocation>
</comment>
<keyword evidence="3" id="KW-0804">Transcription</keyword>
<keyword evidence="5" id="KW-0175">Coiled coil</keyword>
<evidence type="ECO:0000256" key="5">
    <source>
        <dbReference type="SAM" id="Coils"/>
    </source>
</evidence>
<evidence type="ECO:0000259" key="7">
    <source>
        <dbReference type="PROSITE" id="PS50217"/>
    </source>
</evidence>
<dbReference type="InterPro" id="IPR020956">
    <property type="entry name" value="TF_Aft1_OSM"/>
</dbReference>
<reference evidence="8 9" key="1">
    <citation type="submission" date="2024-04" db="EMBL/GenBank/DDBJ databases">
        <title>genome sequences of Mucor flavus KT1a and Helicostylum pulchrum KT1b strains isolation_sourced from the surface of a dry-aged beef.</title>
        <authorList>
            <person name="Toyotome T."/>
            <person name="Hosono M."/>
            <person name="Torimaru M."/>
            <person name="Fukuda K."/>
            <person name="Mikami N."/>
        </authorList>
    </citation>
    <scope>NUCLEOTIDE SEQUENCE [LARGE SCALE GENOMIC DNA]</scope>
    <source>
        <strain evidence="8 9">KT1b</strain>
    </source>
</reference>
<dbReference type="InterPro" id="IPR004827">
    <property type="entry name" value="bZIP"/>
</dbReference>
<dbReference type="InterPro" id="IPR046347">
    <property type="entry name" value="bZIP_sf"/>
</dbReference>
<dbReference type="PANTHER" id="PTHR19304">
    <property type="entry name" value="CYCLIC-AMP RESPONSE ELEMENT BINDING PROTEIN"/>
    <property type="match status" value="1"/>
</dbReference>
<evidence type="ECO:0000256" key="6">
    <source>
        <dbReference type="SAM" id="MobiDB-lite"/>
    </source>
</evidence>
<dbReference type="Pfam" id="PF11786">
    <property type="entry name" value="Aft1_HRA"/>
    <property type="match status" value="1"/>
</dbReference>
<dbReference type="InterPro" id="IPR021755">
    <property type="entry name" value="TF_Aft1_HRA"/>
</dbReference>
<evidence type="ECO:0000256" key="1">
    <source>
        <dbReference type="ARBA" id="ARBA00004123"/>
    </source>
</evidence>
<keyword evidence="4" id="KW-0539">Nucleus</keyword>
<protein>
    <recommendedName>
        <fullName evidence="7">BZIP domain-containing protein</fullName>
    </recommendedName>
</protein>
<evidence type="ECO:0000313" key="9">
    <source>
        <dbReference type="Proteomes" id="UP001476247"/>
    </source>
</evidence>
<feature type="coiled-coil region" evidence="5">
    <location>
        <begin position="260"/>
        <end position="294"/>
    </location>
</feature>
<dbReference type="EMBL" id="BAABUJ010000032">
    <property type="protein sequence ID" value="GAA5804044.1"/>
    <property type="molecule type" value="Genomic_DNA"/>
</dbReference>
<feature type="region of interest" description="Disordered" evidence="6">
    <location>
        <begin position="92"/>
        <end position="240"/>
    </location>
</feature>
<keyword evidence="9" id="KW-1185">Reference proteome</keyword>
<evidence type="ECO:0000256" key="3">
    <source>
        <dbReference type="ARBA" id="ARBA00023163"/>
    </source>
</evidence>
<organism evidence="8 9">
    <name type="scientific">Helicostylum pulchrum</name>
    <dbReference type="NCBI Taxonomy" id="562976"/>
    <lineage>
        <taxon>Eukaryota</taxon>
        <taxon>Fungi</taxon>
        <taxon>Fungi incertae sedis</taxon>
        <taxon>Mucoromycota</taxon>
        <taxon>Mucoromycotina</taxon>
        <taxon>Mucoromycetes</taxon>
        <taxon>Mucorales</taxon>
        <taxon>Mucorineae</taxon>
        <taxon>Mucoraceae</taxon>
        <taxon>Helicostylum</taxon>
    </lineage>
</organism>
<accession>A0ABP9YAR7</accession>
<dbReference type="Pfam" id="PF11785">
    <property type="entry name" value="Aft1_OSA"/>
    <property type="match status" value="1"/>
</dbReference>
<feature type="compositionally biased region" description="Basic and acidic residues" evidence="6">
    <location>
        <begin position="1"/>
        <end position="14"/>
    </location>
</feature>
<feature type="compositionally biased region" description="Low complexity" evidence="6">
    <location>
        <begin position="357"/>
        <end position="394"/>
    </location>
</feature>
<dbReference type="Gene3D" id="1.20.5.170">
    <property type="match status" value="1"/>
</dbReference>
<proteinExistence type="predicted"/>
<dbReference type="SMART" id="SM00338">
    <property type="entry name" value="BRLZ"/>
    <property type="match status" value="1"/>
</dbReference>
<gene>
    <name evidence="8" type="ORF">HPULCUR_009530</name>
</gene>
<feature type="compositionally biased region" description="Pro residues" evidence="6">
    <location>
        <begin position="339"/>
        <end position="356"/>
    </location>
</feature>
<dbReference type="SUPFAM" id="SSF57959">
    <property type="entry name" value="Leucine zipper domain"/>
    <property type="match status" value="1"/>
</dbReference>
<feature type="compositionally biased region" description="Basic residues" evidence="6">
    <location>
        <begin position="201"/>
        <end position="210"/>
    </location>
</feature>
<dbReference type="Pfam" id="PF00170">
    <property type="entry name" value="bZIP_1"/>
    <property type="match status" value="1"/>
</dbReference>
<evidence type="ECO:0000256" key="4">
    <source>
        <dbReference type="ARBA" id="ARBA00023242"/>
    </source>
</evidence>
<feature type="compositionally biased region" description="Polar residues" evidence="6">
    <location>
        <begin position="408"/>
        <end position="421"/>
    </location>
</feature>
<feature type="compositionally biased region" description="Basic and acidic residues" evidence="6">
    <location>
        <begin position="228"/>
        <end position="240"/>
    </location>
</feature>
<feature type="domain" description="BZIP" evidence="7">
    <location>
        <begin position="235"/>
        <end position="298"/>
    </location>
</feature>
<keyword evidence="2" id="KW-0805">Transcription regulation</keyword>
<dbReference type="Proteomes" id="UP001476247">
    <property type="component" value="Unassembled WGS sequence"/>
</dbReference>
<feature type="region of interest" description="Disordered" evidence="6">
    <location>
        <begin position="1"/>
        <end position="50"/>
    </location>
</feature>
<evidence type="ECO:0000256" key="2">
    <source>
        <dbReference type="ARBA" id="ARBA00023015"/>
    </source>
</evidence>
<name>A0ABP9YAR7_9FUNG</name>
<comment type="caution">
    <text evidence="8">The sequence shown here is derived from an EMBL/GenBank/DDBJ whole genome shotgun (WGS) entry which is preliminary data.</text>
</comment>
<dbReference type="CDD" id="cd14687">
    <property type="entry name" value="bZIP_ATF2"/>
    <property type="match status" value="1"/>
</dbReference>
<dbReference type="PROSITE" id="PS50217">
    <property type="entry name" value="BZIP"/>
    <property type="match status" value="1"/>
</dbReference>
<dbReference type="InterPro" id="IPR051027">
    <property type="entry name" value="bZIP_transcription_factors"/>
</dbReference>
<sequence length="435" mass="48701">MTSIVEKEVKEKTPDNSPPMAVLPLNSSTKLDQEPNPFEQSFSGVSVEDKASSIKLPPVASITSPAVKAASVTPVIGGGILPKEVSNQFNWDTLRTGPLSPSMLQGPANPEDYYQKGQLVPPNNYSARSSFSSSTDIQYMQQQPQQHQHQQQHHHQQQQQQQQVKSEHDVYSHRMNQQQQQKRKQSEDNHSIDSNYSSVQKKTRRTRRRSSMLDDEDDDGKNRSRTSSSKEPEDDEKRKNFLERNRIAALKCRQRKKQWLNNLQAKVEFLSSDNERLQVQSDSLKEEIVNLKTLLLAHKECPVAQSNGFHASAVQKAMPTMLTQQHMMNRSSPMANPYNRPPAPIAPPPPPPPPPSSSSSQHQHQQQQQQQLQQQQQQQLTPTSSQPAAAAASSVPRFQRANMVGLPTQGQQESNNNQGMITSSGTGGTSSVLRF</sequence>